<dbReference type="Gene3D" id="3.40.50.1000">
    <property type="entry name" value="HAD superfamily/HAD-like"/>
    <property type="match status" value="1"/>
</dbReference>
<evidence type="ECO:0008006" key="6">
    <source>
        <dbReference type="Google" id="ProtNLM"/>
    </source>
</evidence>
<dbReference type="Proteomes" id="UP000035265">
    <property type="component" value="Unassembled WGS sequence"/>
</dbReference>
<evidence type="ECO:0000313" key="5">
    <source>
        <dbReference type="Proteomes" id="UP000035265"/>
    </source>
</evidence>
<gene>
    <name evidence="4" type="ORF">FB00_21100</name>
</gene>
<dbReference type="GO" id="GO:0016787">
    <property type="term" value="F:hydrolase activity"/>
    <property type="evidence" value="ECO:0007669"/>
    <property type="project" value="UniProtKB-KW"/>
</dbReference>
<name>A0A0H2KGJ3_9MICO</name>
<dbReference type="InterPro" id="IPR006439">
    <property type="entry name" value="HAD-SF_hydro_IA"/>
</dbReference>
<dbReference type="AlphaFoldDB" id="A0A0H2KGJ3"/>
<evidence type="ECO:0000256" key="1">
    <source>
        <dbReference type="ARBA" id="ARBA00001946"/>
    </source>
</evidence>
<dbReference type="PATRIC" id="fig|264251.5.peg.4274"/>
<keyword evidence="5" id="KW-1185">Reference proteome</keyword>
<evidence type="ECO:0000256" key="3">
    <source>
        <dbReference type="ARBA" id="ARBA00022842"/>
    </source>
</evidence>
<evidence type="ECO:0000256" key="2">
    <source>
        <dbReference type="ARBA" id="ARBA00022801"/>
    </source>
</evidence>
<dbReference type="PANTHER" id="PTHR46470">
    <property type="entry name" value="N-ACYLNEURAMINATE-9-PHOSPHATASE"/>
    <property type="match status" value="1"/>
</dbReference>
<dbReference type="SFLD" id="SFLDG01129">
    <property type="entry name" value="C1.5:_HAD__Beta-PGM__Phosphata"/>
    <property type="match status" value="1"/>
</dbReference>
<feature type="non-terminal residue" evidence="4">
    <location>
        <position position="1"/>
    </location>
</feature>
<dbReference type="InterPro" id="IPR051400">
    <property type="entry name" value="HAD-like_hydrolase"/>
</dbReference>
<evidence type="ECO:0000313" key="4">
    <source>
        <dbReference type="EMBL" id="KLN32785.1"/>
    </source>
</evidence>
<accession>A0A0H2KGJ3</accession>
<reference evidence="4 5" key="1">
    <citation type="submission" date="2014-05" db="EMBL/GenBank/DDBJ databases">
        <title>Cellulosimicrobium funkei U11 genome.</title>
        <authorList>
            <person name="Hu C."/>
            <person name="Gong Y."/>
            <person name="Wan W."/>
            <person name="Jiang M."/>
        </authorList>
    </citation>
    <scope>NUCLEOTIDE SEQUENCE [LARGE SCALE GENOMIC DNA]</scope>
    <source>
        <strain evidence="4 5">U11</strain>
    </source>
</reference>
<comment type="cofactor">
    <cofactor evidence="1">
        <name>Mg(2+)</name>
        <dbReference type="ChEBI" id="CHEBI:18420"/>
    </cofactor>
</comment>
<dbReference type="GO" id="GO:0044281">
    <property type="term" value="P:small molecule metabolic process"/>
    <property type="evidence" value="ECO:0007669"/>
    <property type="project" value="UniProtKB-ARBA"/>
</dbReference>
<dbReference type="NCBIfam" id="TIGR01549">
    <property type="entry name" value="HAD-SF-IA-v1"/>
    <property type="match status" value="1"/>
</dbReference>
<comment type="caution">
    <text evidence="4">The sequence shown here is derived from an EMBL/GenBank/DDBJ whole genome shotgun (WGS) entry which is preliminary data.</text>
</comment>
<keyword evidence="3" id="KW-0460">Magnesium</keyword>
<dbReference type="SUPFAM" id="SSF56784">
    <property type="entry name" value="HAD-like"/>
    <property type="match status" value="1"/>
</dbReference>
<dbReference type="InterPro" id="IPR036412">
    <property type="entry name" value="HAD-like_sf"/>
</dbReference>
<protein>
    <recommendedName>
        <fullName evidence="6">HAD family hydrolase</fullName>
    </recommendedName>
</protein>
<dbReference type="SFLD" id="SFLDS00003">
    <property type="entry name" value="Haloacid_Dehalogenase"/>
    <property type="match status" value="1"/>
</dbReference>
<dbReference type="RefSeq" id="WP_052877841.1">
    <property type="nucleotide sequence ID" value="NZ_JNBQ01000073.1"/>
</dbReference>
<proteinExistence type="predicted"/>
<organism evidence="4 5">
    <name type="scientific">Cellulosimicrobium funkei</name>
    <dbReference type="NCBI Taxonomy" id="264251"/>
    <lineage>
        <taxon>Bacteria</taxon>
        <taxon>Bacillati</taxon>
        <taxon>Actinomycetota</taxon>
        <taxon>Actinomycetes</taxon>
        <taxon>Micrococcales</taxon>
        <taxon>Promicromonosporaceae</taxon>
        <taxon>Cellulosimicrobium</taxon>
    </lineage>
</organism>
<keyword evidence="2" id="KW-0378">Hydrolase</keyword>
<dbReference type="EMBL" id="JNBQ01000073">
    <property type="protein sequence ID" value="KLN32785.1"/>
    <property type="molecule type" value="Genomic_DNA"/>
</dbReference>
<dbReference type="InterPro" id="IPR023214">
    <property type="entry name" value="HAD_sf"/>
</dbReference>
<dbReference type="InterPro" id="IPR041492">
    <property type="entry name" value="HAD_2"/>
</dbReference>
<sequence length="221" mass="22970">RGVIWLLDLDNTLVGRDDAFAAWAADAVARAGRDVSDLAAIVAADQGGHAPKRDVARVVVDRLGLGGEADLDAVVTRFRHGILEHVRAYAGVLDALDALRDRGDRVVVVTNGTSAQQRGKIARCAIEPHVDAIVVSDEEGVAKPDPRLLEIGLDRVGARDADRAGVWMVGDAAHLDVAAGRAAGVRTAWVSHGQAWTGGTAPDVVATTTLEALAACAAVTV</sequence>
<dbReference type="Pfam" id="PF13419">
    <property type="entry name" value="HAD_2"/>
    <property type="match status" value="1"/>
</dbReference>